<dbReference type="Proteomes" id="UP000698752">
    <property type="component" value="Unassembled WGS sequence"/>
</dbReference>
<sequence length="80" mass="8526">MSAAESVSDLRRQVENAVARHALAVVVARDPEAGTVLVDDNDRRRPIIAVMEGRVEATLGITTVQRRCATGRAGREGAEG</sequence>
<accession>A0ABS5EM01</accession>
<evidence type="ECO:0000313" key="2">
    <source>
        <dbReference type="Proteomes" id="UP000698752"/>
    </source>
</evidence>
<protein>
    <recommendedName>
        <fullName evidence="3">CBS domain-containing protein</fullName>
    </recommendedName>
</protein>
<comment type="caution">
    <text evidence="1">The sequence shown here is derived from an EMBL/GenBank/DDBJ whole genome shotgun (WGS) entry which is preliminary data.</text>
</comment>
<keyword evidence="2" id="KW-1185">Reference proteome</keyword>
<evidence type="ECO:0008006" key="3">
    <source>
        <dbReference type="Google" id="ProtNLM"/>
    </source>
</evidence>
<gene>
    <name evidence="1" type="ORF">GXW78_20535</name>
</gene>
<organism evidence="1 2">
    <name type="scientific">Neoroseomonas terrae</name>
    <dbReference type="NCBI Taxonomy" id="424799"/>
    <lineage>
        <taxon>Bacteria</taxon>
        <taxon>Pseudomonadati</taxon>
        <taxon>Pseudomonadota</taxon>
        <taxon>Alphaproteobacteria</taxon>
        <taxon>Acetobacterales</taxon>
        <taxon>Acetobacteraceae</taxon>
        <taxon>Neoroseomonas</taxon>
    </lineage>
</organism>
<dbReference type="EMBL" id="JAAEDI010000024">
    <property type="protein sequence ID" value="MBR0652060.1"/>
    <property type="molecule type" value="Genomic_DNA"/>
</dbReference>
<proteinExistence type="predicted"/>
<name>A0ABS5EM01_9PROT</name>
<dbReference type="RefSeq" id="WP_211870777.1">
    <property type="nucleotide sequence ID" value="NZ_JAAEDI010000024.1"/>
</dbReference>
<reference evidence="2" key="1">
    <citation type="journal article" date="2021" name="Syst. Appl. Microbiol.">
        <title>Roseomonas hellenica sp. nov., isolated from roots of wild-growing Alkanna tinctoria.</title>
        <authorList>
            <person name="Rat A."/>
            <person name="Naranjo H.D."/>
            <person name="Lebbe L."/>
            <person name="Cnockaert M."/>
            <person name="Krigas N."/>
            <person name="Grigoriadou K."/>
            <person name="Maloupa E."/>
            <person name="Willems A."/>
        </authorList>
    </citation>
    <scope>NUCLEOTIDE SEQUENCE [LARGE SCALE GENOMIC DNA]</scope>
    <source>
        <strain evidence="2">LMG 31159</strain>
    </source>
</reference>
<evidence type="ECO:0000313" key="1">
    <source>
        <dbReference type="EMBL" id="MBR0652060.1"/>
    </source>
</evidence>